<reference evidence="1" key="1">
    <citation type="submission" date="2019-11" db="EMBL/GenBank/DDBJ databases">
        <title>Nori genome reveals adaptations in red seaweeds to the harsh intertidal environment.</title>
        <authorList>
            <person name="Wang D."/>
            <person name="Mao Y."/>
        </authorList>
    </citation>
    <scope>NUCLEOTIDE SEQUENCE</scope>
    <source>
        <tissue evidence="1">Gametophyte</tissue>
    </source>
</reference>
<proteinExistence type="predicted"/>
<gene>
    <name evidence="1" type="ORF">I4F81_000670</name>
</gene>
<keyword evidence="2" id="KW-1185">Reference proteome</keyword>
<organism evidence="1 2">
    <name type="scientific">Pyropia yezoensis</name>
    <name type="common">Susabi-nori</name>
    <name type="synonym">Porphyra yezoensis</name>
    <dbReference type="NCBI Taxonomy" id="2788"/>
    <lineage>
        <taxon>Eukaryota</taxon>
        <taxon>Rhodophyta</taxon>
        <taxon>Bangiophyceae</taxon>
        <taxon>Bangiales</taxon>
        <taxon>Bangiaceae</taxon>
        <taxon>Pyropia</taxon>
    </lineage>
</organism>
<dbReference type="EMBL" id="CM020618">
    <property type="protein sequence ID" value="KAK1858056.1"/>
    <property type="molecule type" value="Genomic_DNA"/>
</dbReference>
<evidence type="ECO:0000313" key="2">
    <source>
        <dbReference type="Proteomes" id="UP000798662"/>
    </source>
</evidence>
<dbReference type="Proteomes" id="UP000798662">
    <property type="component" value="Chromosome 1"/>
</dbReference>
<comment type="caution">
    <text evidence="1">The sequence shown here is derived from an EMBL/GenBank/DDBJ whole genome shotgun (WGS) entry which is preliminary data.</text>
</comment>
<sequence length="820" mass="89638">MGRDRGDRPPSRRGGSDSLRGGDGGRSGEAGRVSSRRSRPTADADGGGDAGGGGGGGGVGGGGSSSRGRNLKGNKAAPAGALGTHSLSTWLMFWSGALLLFSFFQLRGQSRRLADPLVQLALPDHSLGEHIGDFSGRLASFSFEIFTAPKPFVGSDKVNNERAIRSWLRLRPAPRITLLGNETGYAEAAATFGLRLENRVDKNFLGVPLFNSMLNRANQSTAAVTLIVNGDIMLFEDFVQTLRKILSSFENFFVVGARYDVDSLPTDVAEDDPTYASRVRSHVLSAGTLHTYGGMDVWAWNTGGPRLFDSAMPHFIFGRGKYDNWLTHETIAAGRRQVVDVSETCLTVHVRHDYHLVSGGAAGAVVGPAAAALGVPLAAAGGTLPAAAGAVGVASSQRRLLGQFWSEGKKSKFELFINIYLSLHHGTYTNQIGSVLFAPWKLSRCLEPTGMCLLKRVRPGICNCEFSSFVSNTQTDPVVKNGSRVIRCGMTSVETKEDFVIPVLPPEGVTEPPFGLPLTMESVIDKVIQNNTVVLSALNYGYRAIMMNWVCNMRHLGVSNFVIAALDPRLYRYAYKRGLPVYYETTIFEGLDTKLVEDADYGSDQFKQLTKMKSRVVLRLLKSGYNVLWTDCDIVWFRNPLPYMHAQHADLVIQTNAPDSEPANGKRRINSGFYLAHANPPTIQLFGEIVKYASRSTMSEQPHFWERACGKEGEFRVGNDGCQNSGVKTALLDRHLFPNGVTDGIWESPPGKLMARFPRLYILHANWVKGAAAKQERFERHGFIFFDNQDELCVYPAWQPYRDAESMPAVAAPAVAPAQR</sequence>
<evidence type="ECO:0000313" key="1">
    <source>
        <dbReference type="EMBL" id="KAK1858056.1"/>
    </source>
</evidence>
<protein>
    <submittedName>
        <fullName evidence="1">Uncharacterized protein</fullName>
    </submittedName>
</protein>
<accession>A0ACC3BJY6</accession>
<name>A0ACC3BJY6_PYRYE</name>